<keyword evidence="1" id="KW-0238">DNA-binding</keyword>
<accession>A0A2D0SDX8</accession>
<evidence type="ECO:0000313" key="4">
    <source>
        <dbReference type="Proteomes" id="UP000221080"/>
    </source>
</evidence>
<dbReference type="OrthoDB" id="8948380at2759"/>
<dbReference type="STRING" id="7998.ENSIPUP00000013417"/>
<feature type="DNA-binding region" description="HMG box" evidence="1">
    <location>
        <begin position="37"/>
        <end position="94"/>
    </location>
</feature>
<keyword evidence="4" id="KW-1185">Reference proteome</keyword>
<dbReference type="InterPro" id="IPR039598">
    <property type="entry name" value="HMGXB3"/>
</dbReference>
<feature type="compositionally biased region" description="Low complexity" evidence="2">
    <location>
        <begin position="1149"/>
        <end position="1165"/>
    </location>
</feature>
<evidence type="ECO:0000256" key="1">
    <source>
        <dbReference type="PROSITE-ProRule" id="PRU00267"/>
    </source>
</evidence>
<dbReference type="InterPro" id="IPR040648">
    <property type="entry name" value="HMGXB3_CxC4"/>
</dbReference>
<feature type="compositionally biased region" description="Polar residues" evidence="2">
    <location>
        <begin position="376"/>
        <end position="385"/>
    </location>
</feature>
<dbReference type="PANTHER" id="PTHR17609:SF2">
    <property type="entry name" value="HMG DOMAIN-CONTAINING PROTEIN 3"/>
    <property type="match status" value="1"/>
</dbReference>
<dbReference type="Pfam" id="PF18717">
    <property type="entry name" value="CxC4"/>
    <property type="match status" value="1"/>
</dbReference>
<reference evidence="5" key="2">
    <citation type="submission" date="2025-08" db="UniProtKB">
        <authorList>
            <consortium name="RefSeq"/>
        </authorList>
    </citation>
    <scope>IDENTIFICATION</scope>
    <source>
        <tissue evidence="5">Blood</tissue>
    </source>
</reference>
<reference evidence="4" key="1">
    <citation type="journal article" date="2016" name="Nat. Commun.">
        <title>The channel catfish genome sequence provides insights into the evolution of scale formation in teleosts.</title>
        <authorList>
            <person name="Liu Z."/>
            <person name="Liu S."/>
            <person name="Yao J."/>
            <person name="Bao L."/>
            <person name="Zhang J."/>
            <person name="Li Y."/>
            <person name="Jiang C."/>
            <person name="Sun L."/>
            <person name="Wang R."/>
            <person name="Zhang Y."/>
            <person name="Zhou T."/>
            <person name="Zeng Q."/>
            <person name="Fu Q."/>
            <person name="Gao S."/>
            <person name="Li N."/>
            <person name="Koren S."/>
            <person name="Jiang Y."/>
            <person name="Zimin A."/>
            <person name="Xu P."/>
            <person name="Phillippy A.M."/>
            <person name="Geng X."/>
            <person name="Song L."/>
            <person name="Sun F."/>
            <person name="Li C."/>
            <person name="Wang X."/>
            <person name="Chen A."/>
            <person name="Jin Y."/>
            <person name="Yuan Z."/>
            <person name="Yang Y."/>
            <person name="Tan S."/>
            <person name="Peatman E."/>
            <person name="Lu J."/>
            <person name="Qin Z."/>
            <person name="Dunham R."/>
            <person name="Li Z."/>
            <person name="Sonstegard T."/>
            <person name="Feng J."/>
            <person name="Danzmann R.G."/>
            <person name="Schroeder S."/>
            <person name="Scheffler B."/>
            <person name="Duke M.V."/>
            <person name="Ballard L."/>
            <person name="Kucuktas H."/>
            <person name="Kaltenboeck L."/>
            <person name="Liu H."/>
            <person name="Armbruster J."/>
            <person name="Xie Y."/>
            <person name="Kirby M.L."/>
            <person name="Tian Y."/>
            <person name="Flanagan M.E."/>
            <person name="Mu W."/>
            <person name="Waldbieser G.C."/>
        </authorList>
    </citation>
    <scope>NUCLEOTIDE SEQUENCE [LARGE SCALE GENOMIC DNA]</scope>
    <source>
        <strain evidence="4">SDA103</strain>
    </source>
</reference>
<dbReference type="Gene3D" id="1.10.30.10">
    <property type="entry name" value="High mobility group box domain"/>
    <property type="match status" value="1"/>
</dbReference>
<dbReference type="OMA" id="SCWLVHP"/>
<organism evidence="4 5">
    <name type="scientific">Ictalurus punctatus</name>
    <name type="common">Channel catfish</name>
    <name type="synonym">Silurus punctatus</name>
    <dbReference type="NCBI Taxonomy" id="7998"/>
    <lineage>
        <taxon>Eukaryota</taxon>
        <taxon>Metazoa</taxon>
        <taxon>Chordata</taxon>
        <taxon>Craniata</taxon>
        <taxon>Vertebrata</taxon>
        <taxon>Euteleostomi</taxon>
        <taxon>Actinopterygii</taxon>
        <taxon>Neopterygii</taxon>
        <taxon>Teleostei</taxon>
        <taxon>Ostariophysi</taxon>
        <taxon>Siluriformes</taxon>
        <taxon>Ictaluridae</taxon>
        <taxon>Ictalurus</taxon>
    </lineage>
</organism>
<keyword evidence="1" id="KW-0539">Nucleus</keyword>
<dbReference type="GeneID" id="108274695"/>
<feature type="region of interest" description="Disordered" evidence="2">
    <location>
        <begin position="1147"/>
        <end position="1167"/>
    </location>
</feature>
<proteinExistence type="predicted"/>
<dbReference type="CTD" id="22993"/>
<evidence type="ECO:0000259" key="3">
    <source>
        <dbReference type="PROSITE" id="PS50118"/>
    </source>
</evidence>
<dbReference type="InterPro" id="IPR009071">
    <property type="entry name" value="HMG_box_dom"/>
</dbReference>
<dbReference type="RefSeq" id="XP_017340445.1">
    <property type="nucleotide sequence ID" value="XM_017484956.3"/>
</dbReference>
<dbReference type="SMART" id="SM00398">
    <property type="entry name" value="HMG"/>
    <property type="match status" value="1"/>
</dbReference>
<evidence type="ECO:0000313" key="5">
    <source>
        <dbReference type="RefSeq" id="XP_017340445.1"/>
    </source>
</evidence>
<dbReference type="KEGG" id="ipu:108274695"/>
<dbReference type="Proteomes" id="UP000221080">
    <property type="component" value="Chromosome 14"/>
</dbReference>
<name>A0A2D0SDX8_ICTPU</name>
<feature type="region of interest" description="Disordered" evidence="2">
    <location>
        <begin position="1"/>
        <end position="39"/>
    </location>
</feature>
<feature type="compositionally biased region" description="Basic and acidic residues" evidence="2">
    <location>
        <begin position="8"/>
        <end position="19"/>
    </location>
</feature>
<dbReference type="PANTHER" id="PTHR17609">
    <property type="entry name" value="HMG DOMAIN-CONTAINING PROTEIN 3"/>
    <property type="match status" value="1"/>
</dbReference>
<sequence>MEAIYEETDVKVAEEVEEKKKKKKRRTKGTTEHAEKPKKPRSAYLLYYFDVHQRLQQEHPDMPQSEINKRISDSWKRLNVADKGYYLERAKMEKDGVDPTTQSSASQDIPGFRRILPRTDYVLLPNTSVGEDRPGASMDMCMQGDSPLTLGSEVELVEQCVTVEPLSEDIVVPLSRSTALQGILPQCSTSTGRLLTFSQHSRQSTSLVVKEDGSGASDRAFGRAYDMEAEEGLEGVATISQVKAEATHLVAIVPSHELVENKVLPAVSPIMMLPLVNHAKPEPKPSFKLSIKYTRRGRGYCSTPGCAFTYVTRHKPPRCPDCGQHLGGKWVPSAAKKAGPTSSSSPQKLKGQADGSSFTAVASKVTIQSTVKPFDTVTGQTQASKSKSDKTVLHPKVSSAAANAPGPWRREKMDVVTVYQPDGGAFDQNSEAFQLAGSAVDIGLSGGHVQVINKDTGQKRRIRAILPAPATPTGIPSQPAVVQWIAVHPSKIKGDTKIATGTVKPQNESILSLKPSTLKQLGHSVSPSSLEQKPPAINSSQYVVTDSGVKILSMMPLKKNSSSSLALGLSTARGRGRCKNPSCDYVYKNRHKPQYCPSCGCELVTKTATKAKVPSSPEPEDMSTHLLDPSQPLTPGQRELQRQSTVTLLKHSLQFPENELELQDILTHIHILNQAHRMREEEESERDEEMDSEREEHCVSAQDGWPSFFEPTATHCSLCQYPLYRGEESCSIAGQQQCWLVTAFLLQPVSLQLKVCLNSQCLAVHSFTSIYPGLFNVGNQLLVSLDLFFKIRSQIKHGQEPSLAALDIINNTHSPPGCVLSPDEQTRVQELLCSGYWAFECLTVRDFNDMICGICGIAPKLEIARRNTNNVLQLRNVEFTWPEFQASDEVQVEEFWLAMESEALEQAVFPSNVSITRLDASIIAPFFPALMRSSRVVNTEKDKLTTNTEHAGDLCMLMRLIHDGRLRPEQMEQHTEEELLSILEQCGVASAPNSTKDELMVSVCLLYTQVQNGLSTAPQPPEPLTAGKLSKVCPHQVVCGSKYLVRGETARDHVDLLVSSRFWPPVYVADCAQKVALCAEALYPELASQMWGRNQGCFSDPMTSAEYVSCPELQDQQYSMDLSSVDSNSRVHPHTKSTLRYIVHPGDPSLSSSSSSSASSSSSSSDPHRALTLCKELQPYSSLVSSISSDLEENVSESGGKGKQRTLVFNNAAHYYLYNRLADFLSSRDIVSQQMADVLRVCQQGEVVMIRDALYRLGVAQLNREDEEGERMGEEDDAEGDADVIAVDDVVLE</sequence>
<dbReference type="GO" id="GO:0003677">
    <property type="term" value="F:DNA binding"/>
    <property type="evidence" value="ECO:0007669"/>
    <property type="project" value="UniProtKB-UniRule"/>
</dbReference>
<protein>
    <submittedName>
        <fullName evidence="5">HMG domain-containing protein 3 isoform X1</fullName>
    </submittedName>
</protein>
<feature type="domain" description="HMG box" evidence="3">
    <location>
        <begin position="37"/>
        <end position="94"/>
    </location>
</feature>
<evidence type="ECO:0000256" key="2">
    <source>
        <dbReference type="SAM" id="MobiDB-lite"/>
    </source>
</evidence>
<feature type="region of interest" description="Disordered" evidence="2">
    <location>
        <begin position="333"/>
        <end position="355"/>
    </location>
</feature>
<dbReference type="GO" id="GO:0005634">
    <property type="term" value="C:nucleus"/>
    <property type="evidence" value="ECO:0007669"/>
    <property type="project" value="UniProtKB-UniRule"/>
</dbReference>
<feature type="region of interest" description="Disordered" evidence="2">
    <location>
        <begin position="376"/>
        <end position="405"/>
    </location>
</feature>
<dbReference type="Pfam" id="PF00505">
    <property type="entry name" value="HMG_box"/>
    <property type="match status" value="1"/>
</dbReference>
<dbReference type="InterPro" id="IPR036910">
    <property type="entry name" value="HMG_box_dom_sf"/>
</dbReference>
<gene>
    <name evidence="5" type="primary">hmgxb3</name>
</gene>
<dbReference type="PROSITE" id="PS50118">
    <property type="entry name" value="HMG_BOX_2"/>
    <property type="match status" value="1"/>
</dbReference>
<dbReference type="SUPFAM" id="SSF47095">
    <property type="entry name" value="HMG-box"/>
    <property type="match status" value="1"/>
</dbReference>